<dbReference type="Gene3D" id="2.30.42.10">
    <property type="match status" value="1"/>
</dbReference>
<keyword evidence="7" id="KW-0904">Protein phosphatase</keyword>
<dbReference type="SMART" id="SM00194">
    <property type="entry name" value="PTPc"/>
    <property type="match status" value="1"/>
</dbReference>
<dbReference type="Pfam" id="PF00373">
    <property type="entry name" value="FERM_M"/>
    <property type="match status" value="1"/>
</dbReference>
<evidence type="ECO:0000313" key="15">
    <source>
        <dbReference type="Proteomes" id="UP000549394"/>
    </source>
</evidence>
<keyword evidence="4" id="KW-0963">Cytoplasm</keyword>
<dbReference type="SUPFAM" id="SSF52799">
    <property type="entry name" value="(Phosphotyrosine protein) phosphatases II"/>
    <property type="match status" value="1"/>
</dbReference>
<dbReference type="CDD" id="cd06706">
    <property type="entry name" value="PDZ_PTPN3-4-like"/>
    <property type="match status" value="1"/>
</dbReference>
<evidence type="ECO:0000259" key="11">
    <source>
        <dbReference type="PROSITE" id="PS50056"/>
    </source>
</evidence>
<evidence type="ECO:0000259" key="10">
    <source>
        <dbReference type="PROSITE" id="PS50055"/>
    </source>
</evidence>
<evidence type="ECO:0000256" key="5">
    <source>
        <dbReference type="ARBA" id="ARBA00022553"/>
    </source>
</evidence>
<keyword evidence="5" id="KW-0597">Phosphoprotein</keyword>
<dbReference type="PROSITE" id="PS50055">
    <property type="entry name" value="TYR_PHOSPHATASE_PTP"/>
    <property type="match status" value="1"/>
</dbReference>
<dbReference type="SUPFAM" id="SSF50729">
    <property type="entry name" value="PH domain-like"/>
    <property type="match status" value="1"/>
</dbReference>
<keyword evidence="6" id="KW-0378">Hydrolase</keyword>
<feature type="domain" description="Tyrosine specific protein phosphatases" evidence="11">
    <location>
        <begin position="759"/>
        <end position="833"/>
    </location>
</feature>
<dbReference type="SUPFAM" id="SSF54236">
    <property type="entry name" value="Ubiquitin-like"/>
    <property type="match status" value="1"/>
</dbReference>
<evidence type="ECO:0000259" key="13">
    <source>
        <dbReference type="PROSITE" id="PS50106"/>
    </source>
</evidence>
<dbReference type="InterPro" id="IPR016130">
    <property type="entry name" value="Tyr_Pase_AS"/>
</dbReference>
<dbReference type="CDD" id="cd13189">
    <property type="entry name" value="FERM_C_PTPN4_PTPN3_like"/>
    <property type="match status" value="1"/>
</dbReference>
<reference evidence="14 15" key="1">
    <citation type="submission" date="2020-08" db="EMBL/GenBank/DDBJ databases">
        <authorList>
            <person name="Hejnol A."/>
        </authorList>
    </citation>
    <scope>NUCLEOTIDE SEQUENCE [LARGE SCALE GENOMIC DNA]</scope>
</reference>
<dbReference type="InterPro" id="IPR000387">
    <property type="entry name" value="Tyr_Pase_dom"/>
</dbReference>
<feature type="domain" description="FERM" evidence="12">
    <location>
        <begin position="33"/>
        <end position="339"/>
    </location>
</feature>
<feature type="compositionally biased region" description="Basic and acidic residues" evidence="9">
    <location>
        <begin position="413"/>
        <end position="428"/>
    </location>
</feature>
<dbReference type="Proteomes" id="UP000549394">
    <property type="component" value="Unassembled WGS sequence"/>
</dbReference>
<dbReference type="InterPro" id="IPR035963">
    <property type="entry name" value="FERM_2"/>
</dbReference>
<dbReference type="InterPro" id="IPR014352">
    <property type="entry name" value="FERM/acyl-CoA-bd_prot_sf"/>
</dbReference>
<dbReference type="OrthoDB" id="5854685at2759"/>
<dbReference type="SMART" id="SM01196">
    <property type="entry name" value="FERM_C"/>
    <property type="match status" value="1"/>
</dbReference>
<evidence type="ECO:0000313" key="14">
    <source>
        <dbReference type="EMBL" id="CAD5117044.1"/>
    </source>
</evidence>
<dbReference type="InterPro" id="IPR029021">
    <property type="entry name" value="Prot-tyrosine_phosphatase-like"/>
</dbReference>
<dbReference type="Pfam" id="PF00595">
    <property type="entry name" value="PDZ"/>
    <property type="match status" value="1"/>
</dbReference>
<dbReference type="InterPro" id="IPR018980">
    <property type="entry name" value="FERM_PH-like_C"/>
</dbReference>
<protein>
    <recommendedName>
        <fullName evidence="3">protein-tyrosine-phosphatase</fullName>
        <ecNumber evidence="3">3.1.3.48</ecNumber>
    </recommendedName>
</protein>
<dbReference type="InterPro" id="IPR018979">
    <property type="entry name" value="FERM_N"/>
</dbReference>
<evidence type="ECO:0000256" key="8">
    <source>
        <dbReference type="ARBA" id="ARBA00023212"/>
    </source>
</evidence>
<dbReference type="InterPro" id="IPR000242">
    <property type="entry name" value="PTP_cat"/>
</dbReference>
<feature type="domain" description="Tyrosine-protein phosphatase" evidence="10">
    <location>
        <begin position="585"/>
        <end position="842"/>
    </location>
</feature>
<dbReference type="PROSITE" id="PS00383">
    <property type="entry name" value="TYR_PHOSPHATASE_1"/>
    <property type="match status" value="1"/>
</dbReference>
<feature type="compositionally biased region" description="Polar residues" evidence="9">
    <location>
        <begin position="430"/>
        <end position="439"/>
    </location>
</feature>
<comment type="subcellular location">
    <subcellularLocation>
        <location evidence="1">Cytoplasm</location>
        <location evidence="1">Cytoskeleton</location>
    </subcellularLocation>
</comment>
<name>A0A7I8VP19_9ANNE</name>
<dbReference type="InterPro" id="IPR000299">
    <property type="entry name" value="FERM_domain"/>
</dbReference>
<evidence type="ECO:0000256" key="3">
    <source>
        <dbReference type="ARBA" id="ARBA00013064"/>
    </source>
</evidence>
<comment type="similarity">
    <text evidence="2">Belongs to the protein-tyrosine phosphatase family. Non-receptor class subfamily.</text>
</comment>
<keyword evidence="15" id="KW-1185">Reference proteome</keyword>
<dbReference type="EMBL" id="CAJFCJ010000007">
    <property type="protein sequence ID" value="CAD5117044.1"/>
    <property type="molecule type" value="Genomic_DNA"/>
</dbReference>
<dbReference type="InterPro" id="IPR036034">
    <property type="entry name" value="PDZ_sf"/>
</dbReference>
<dbReference type="FunFam" id="1.20.80.10:FF:000003">
    <property type="entry name" value="Tyrosine-protein phosphatase non-receptor type 4"/>
    <property type="match status" value="1"/>
</dbReference>
<dbReference type="InterPro" id="IPR019749">
    <property type="entry name" value="Band_41_domain"/>
</dbReference>
<dbReference type="PROSITE" id="PS00661">
    <property type="entry name" value="FERM_2"/>
    <property type="match status" value="1"/>
</dbReference>
<dbReference type="CDD" id="cd14473">
    <property type="entry name" value="FERM_B-lobe"/>
    <property type="match status" value="1"/>
</dbReference>
<feature type="domain" description="PDZ" evidence="13">
    <location>
        <begin position="450"/>
        <end position="522"/>
    </location>
</feature>
<evidence type="ECO:0000256" key="1">
    <source>
        <dbReference type="ARBA" id="ARBA00004245"/>
    </source>
</evidence>
<dbReference type="InterPro" id="IPR041783">
    <property type="entry name" value="PTPN3/4_FERM_C"/>
</dbReference>
<accession>A0A7I8VP19</accession>
<dbReference type="FunFam" id="2.30.42.10:FF:000045">
    <property type="entry name" value="Tyrosine-protein phosphatase non-receptor type"/>
    <property type="match status" value="1"/>
</dbReference>
<dbReference type="SMART" id="SM00404">
    <property type="entry name" value="PTPc_motif"/>
    <property type="match status" value="1"/>
</dbReference>
<dbReference type="AlphaFoldDB" id="A0A7I8VP19"/>
<dbReference type="Gene3D" id="1.20.80.10">
    <property type="match status" value="1"/>
</dbReference>
<keyword evidence="8" id="KW-0206">Cytoskeleton</keyword>
<dbReference type="PROSITE" id="PS50057">
    <property type="entry name" value="FERM_3"/>
    <property type="match status" value="1"/>
</dbReference>
<feature type="region of interest" description="Disordered" evidence="9">
    <location>
        <begin position="359"/>
        <end position="439"/>
    </location>
</feature>
<dbReference type="InterPro" id="IPR001478">
    <property type="entry name" value="PDZ"/>
</dbReference>
<dbReference type="Gene3D" id="2.30.29.30">
    <property type="entry name" value="Pleckstrin-homology domain (PH domain)/Phosphotyrosine-binding domain (PTB)"/>
    <property type="match status" value="1"/>
</dbReference>
<dbReference type="PRINTS" id="PR00935">
    <property type="entry name" value="BAND41"/>
</dbReference>
<dbReference type="EC" id="3.1.3.48" evidence="3"/>
<dbReference type="InterPro" id="IPR029071">
    <property type="entry name" value="Ubiquitin-like_domsf"/>
</dbReference>
<proteinExistence type="inferred from homology"/>
<dbReference type="SMART" id="SM00295">
    <property type="entry name" value="B41"/>
    <property type="match status" value="1"/>
</dbReference>
<dbReference type="Pfam" id="PF00102">
    <property type="entry name" value="Y_phosphatase"/>
    <property type="match status" value="1"/>
</dbReference>
<dbReference type="Gene3D" id="3.10.20.90">
    <property type="entry name" value="Phosphatidylinositol 3-kinase Catalytic Subunit, Chain A, domain 1"/>
    <property type="match status" value="1"/>
</dbReference>
<evidence type="ECO:0000256" key="4">
    <source>
        <dbReference type="ARBA" id="ARBA00022490"/>
    </source>
</evidence>
<evidence type="ECO:0000256" key="2">
    <source>
        <dbReference type="ARBA" id="ARBA00009649"/>
    </source>
</evidence>
<evidence type="ECO:0000256" key="7">
    <source>
        <dbReference type="ARBA" id="ARBA00022912"/>
    </source>
</evidence>
<dbReference type="PROSITE" id="PS00660">
    <property type="entry name" value="FERM_1"/>
    <property type="match status" value="1"/>
</dbReference>
<organism evidence="14 15">
    <name type="scientific">Dimorphilus gyrociliatus</name>
    <dbReference type="NCBI Taxonomy" id="2664684"/>
    <lineage>
        <taxon>Eukaryota</taxon>
        <taxon>Metazoa</taxon>
        <taxon>Spiralia</taxon>
        <taxon>Lophotrochozoa</taxon>
        <taxon>Annelida</taxon>
        <taxon>Polychaeta</taxon>
        <taxon>Polychaeta incertae sedis</taxon>
        <taxon>Dinophilidae</taxon>
        <taxon>Dimorphilus</taxon>
    </lineage>
</organism>
<dbReference type="FunFam" id="2.30.29.30:FF:000002">
    <property type="entry name" value="Band 4.1-like protein 5 isoform 1"/>
    <property type="match status" value="1"/>
</dbReference>
<dbReference type="InterPro" id="IPR003595">
    <property type="entry name" value="Tyr_Pase_cat"/>
</dbReference>
<dbReference type="GO" id="GO:0004725">
    <property type="term" value="F:protein tyrosine phosphatase activity"/>
    <property type="evidence" value="ECO:0007669"/>
    <property type="project" value="UniProtKB-EC"/>
</dbReference>
<dbReference type="GO" id="GO:0005856">
    <property type="term" value="C:cytoskeleton"/>
    <property type="evidence" value="ECO:0007669"/>
    <property type="project" value="UniProtKB-SubCell"/>
</dbReference>
<dbReference type="GO" id="GO:0016020">
    <property type="term" value="C:membrane"/>
    <property type="evidence" value="ECO:0007669"/>
    <property type="project" value="UniProtKB-ARBA"/>
</dbReference>
<sequence>MSVKLGAVSGTYHVQASELQRDRPVASVTAKTFDSIVIFLDDKNYPFTLDKRSKGSALLDAVYNHLELSERDYFGLQFADQSQDYENAQNGSCHFRWLDGNKPIRKQVSILHNPTFFFRVKFYVTDPSKLREEYTRYHYFMQIRTDIANGKLHAPVDTAIVLAALTVQSDLGDYSPEEHGPEYLRDVKLIPNQTHAFEQAVMRAHQQQRGKNPADAEFAYLEKAARLDQYGVELYTARVKDASQLEIQLGVTAAGLVVFQNNIKINTFAWSKIVKISFKRKQFFVKLRRDDAADDGQNASSSSNAATGDLIGFNLESYRSCKDLWKSCVEHHTFFRMHNSQTTTKRSFFSSKYRYRSPSGQFVRRPAGGSTRNNLMEERRPPPPLNVPNSRSLNNMPNPTSTPANGGPQKKAWSADKLHEKNHQDAKRQASPTSNAIQVNGNNQFEKLVCVRIKPDSEGRFGFNVKGGADQSTPIIVSRVAKNSPADLSLPRLNEGDQVLYINGRDVSQHTHEQVVMFIRASRETHSGELELLVKPNMYNIGQDTPGFCDEADYTLENGQLSIPYADTLRGSMTVLSQAVESGLASLQFEKLYRTKASGMFSEARKDCNMAKNRYRDISPYDDSRVVLFPTNQGTDYINANHVNMNIPGSGIRNCYIAAQGPLQNTVNDFWSMLWQQRTSLVVMLTLSMERGRDKCFQYWPPVYEKKQYGLLSVTCIHQNTNDKLAIRDLNVVEGNDERHIKHVQYLAWPDHGVPDDAAHFLQFVRRVREWRAGMVEPTVVHCSAGIGRTGVLIGIETAMCLIEANQPVNPAKIVQEMREQRAMMVQTVDQYRFICDAILKLYNG</sequence>
<dbReference type="SUPFAM" id="SSF47031">
    <property type="entry name" value="Second domain of FERM"/>
    <property type="match status" value="1"/>
</dbReference>
<dbReference type="PANTHER" id="PTHR45706:SF4">
    <property type="entry name" value="TYROSINE-PROTEIN PHOSPHATASE"/>
    <property type="match status" value="1"/>
</dbReference>
<evidence type="ECO:0000256" key="9">
    <source>
        <dbReference type="SAM" id="MobiDB-lite"/>
    </source>
</evidence>
<dbReference type="PRINTS" id="PR00700">
    <property type="entry name" value="PRTYPHPHTASE"/>
</dbReference>
<dbReference type="InterPro" id="IPR019748">
    <property type="entry name" value="FERM_central"/>
</dbReference>
<evidence type="ECO:0000256" key="6">
    <source>
        <dbReference type="ARBA" id="ARBA00022801"/>
    </source>
</evidence>
<dbReference type="InterPro" id="IPR019747">
    <property type="entry name" value="FERM_CS"/>
</dbReference>
<dbReference type="Pfam" id="PF09379">
    <property type="entry name" value="FERM_N"/>
    <property type="match status" value="1"/>
</dbReference>
<dbReference type="Gene3D" id="3.90.190.10">
    <property type="entry name" value="Protein tyrosine phosphatase superfamily"/>
    <property type="match status" value="1"/>
</dbReference>
<gene>
    <name evidence="14" type="ORF">DGYR_LOCUS5613</name>
</gene>
<dbReference type="PROSITE" id="PS50056">
    <property type="entry name" value="TYR_PHOSPHATASE_2"/>
    <property type="match status" value="1"/>
</dbReference>
<feature type="compositionally biased region" description="Polar residues" evidence="9">
    <location>
        <begin position="387"/>
        <end position="404"/>
    </location>
</feature>
<dbReference type="InterPro" id="IPR011993">
    <property type="entry name" value="PH-like_dom_sf"/>
</dbReference>
<dbReference type="PROSITE" id="PS50106">
    <property type="entry name" value="PDZ"/>
    <property type="match status" value="1"/>
</dbReference>
<dbReference type="SUPFAM" id="SSF50156">
    <property type="entry name" value="PDZ domain-like"/>
    <property type="match status" value="1"/>
</dbReference>
<evidence type="ECO:0000259" key="12">
    <source>
        <dbReference type="PROSITE" id="PS50057"/>
    </source>
</evidence>
<dbReference type="SMART" id="SM00228">
    <property type="entry name" value="PDZ"/>
    <property type="match status" value="1"/>
</dbReference>
<dbReference type="Pfam" id="PF09380">
    <property type="entry name" value="FERM_C"/>
    <property type="match status" value="1"/>
</dbReference>
<dbReference type="PANTHER" id="PTHR45706">
    <property type="entry name" value="TYROSINE-PROTEIN PHOSPHATASE"/>
    <property type="match status" value="1"/>
</dbReference>
<comment type="caution">
    <text evidence="14">The sequence shown here is derived from an EMBL/GenBank/DDBJ whole genome shotgun (WGS) entry which is preliminary data.</text>
</comment>